<feature type="region of interest" description="Disordered" evidence="4">
    <location>
        <begin position="1422"/>
        <end position="1441"/>
    </location>
</feature>
<feature type="compositionally biased region" description="Polar residues" evidence="4">
    <location>
        <begin position="1449"/>
        <end position="1462"/>
    </location>
</feature>
<feature type="compositionally biased region" description="Polar residues" evidence="4">
    <location>
        <begin position="1422"/>
        <end position="1433"/>
    </location>
</feature>
<dbReference type="PROSITE" id="PS00463">
    <property type="entry name" value="ZN2_CY6_FUNGAL_1"/>
    <property type="match status" value="1"/>
</dbReference>
<feature type="region of interest" description="Disordered" evidence="4">
    <location>
        <begin position="1449"/>
        <end position="1486"/>
    </location>
</feature>
<feature type="compositionally biased region" description="Low complexity" evidence="4">
    <location>
        <begin position="54"/>
        <end position="65"/>
    </location>
</feature>
<dbReference type="InterPro" id="IPR001138">
    <property type="entry name" value="Zn2Cys6_DnaBD"/>
</dbReference>
<feature type="region of interest" description="Disordered" evidence="4">
    <location>
        <begin position="225"/>
        <end position="292"/>
    </location>
</feature>
<keyword evidence="7" id="KW-1185">Reference proteome</keyword>
<comment type="subcellular location">
    <subcellularLocation>
        <location evidence="1">Nucleus</location>
    </subcellularLocation>
</comment>
<feature type="compositionally biased region" description="Low complexity" evidence="4">
    <location>
        <begin position="1333"/>
        <end position="1347"/>
    </location>
</feature>
<dbReference type="PANTHER" id="PTHR31001:SF89">
    <property type="entry name" value="ZN(2)-C6 FUNGAL-TYPE DOMAIN-CONTAINING PROTEIN"/>
    <property type="match status" value="1"/>
</dbReference>
<proteinExistence type="predicted"/>
<feature type="compositionally biased region" description="Basic and acidic residues" evidence="4">
    <location>
        <begin position="228"/>
        <end position="237"/>
    </location>
</feature>
<dbReference type="GO" id="GO:0008270">
    <property type="term" value="F:zinc ion binding"/>
    <property type="evidence" value="ECO:0007669"/>
    <property type="project" value="InterPro"/>
</dbReference>
<feature type="compositionally biased region" description="Low complexity" evidence="4">
    <location>
        <begin position="174"/>
        <end position="185"/>
    </location>
</feature>
<name>A0AAN6GUF4_9BASI</name>
<feature type="region of interest" description="Disordered" evidence="4">
    <location>
        <begin position="147"/>
        <end position="166"/>
    </location>
</feature>
<dbReference type="GO" id="GO:0006351">
    <property type="term" value="P:DNA-templated transcription"/>
    <property type="evidence" value="ECO:0007669"/>
    <property type="project" value="InterPro"/>
</dbReference>
<feature type="region of interest" description="Disordered" evidence="4">
    <location>
        <begin position="174"/>
        <end position="193"/>
    </location>
</feature>
<evidence type="ECO:0000256" key="4">
    <source>
        <dbReference type="SAM" id="MobiDB-lite"/>
    </source>
</evidence>
<feature type="compositionally biased region" description="Polar residues" evidence="4">
    <location>
        <begin position="1561"/>
        <end position="1571"/>
    </location>
</feature>
<feature type="domain" description="Zn(2)-C6 fungal-type" evidence="5">
    <location>
        <begin position="17"/>
        <end position="48"/>
    </location>
</feature>
<dbReference type="InterPro" id="IPR036864">
    <property type="entry name" value="Zn2-C6_fun-type_DNA-bd_sf"/>
</dbReference>
<feature type="compositionally biased region" description="Polar residues" evidence="4">
    <location>
        <begin position="238"/>
        <end position="255"/>
    </location>
</feature>
<dbReference type="GO" id="GO:0003677">
    <property type="term" value="F:DNA binding"/>
    <property type="evidence" value="ECO:0007669"/>
    <property type="project" value="InterPro"/>
</dbReference>
<dbReference type="Proteomes" id="UP001176517">
    <property type="component" value="Unassembled WGS sequence"/>
</dbReference>
<feature type="region of interest" description="Disordered" evidence="4">
    <location>
        <begin position="1531"/>
        <end position="1575"/>
    </location>
</feature>
<feature type="region of interest" description="Disordered" evidence="4">
    <location>
        <begin position="306"/>
        <end position="406"/>
    </location>
</feature>
<dbReference type="InterPro" id="IPR050613">
    <property type="entry name" value="Sec_Metabolite_Reg"/>
</dbReference>
<feature type="compositionally biased region" description="Low complexity" evidence="4">
    <location>
        <begin position="256"/>
        <end position="275"/>
    </location>
</feature>
<dbReference type="SUPFAM" id="SSF57701">
    <property type="entry name" value="Zn2/Cys6 DNA-binding domain"/>
    <property type="match status" value="1"/>
</dbReference>
<evidence type="ECO:0000313" key="7">
    <source>
        <dbReference type="Proteomes" id="UP001176517"/>
    </source>
</evidence>
<feature type="compositionally biased region" description="Low complexity" evidence="4">
    <location>
        <begin position="1369"/>
        <end position="1386"/>
    </location>
</feature>
<dbReference type="CDD" id="cd12148">
    <property type="entry name" value="fungal_TF_MHR"/>
    <property type="match status" value="1"/>
</dbReference>
<sequence>MLANRPPPKKRNRAALSCTSCRERKIKCSRQVPCDQCIKRGDEALCRMAPHPKAAAQAQAQTQPQSSNAFGYQLPSTSAASSSGSIIPFGGPAALSISSAAVPAASGPAAEVAAIKERLAQLEASLAQAQMQAAHHAAIAAAAAASTGPAGSLQPPPPAPGPTSAQASNQLLQISSQQQQQPWLQGPNSVAQATRGTGLPALEEGVDSDTEDAAAVLEGLAYGPQKHGIHEDKHGHDASQSPATASSTLSMTHSNTASSATTPASAAAPSPASATGALNPRTYAPLKRTGGSGRSFQLYLEADKQRDLMLPDGQETPAQETDRRLGTNRKLSASGGAVNEPMDVDNHNDEGESLDDSEEYDEDEEVNDPHDPTRSSRPSLSATSDASQTSEQRKEKEKQLKAAQRVFDRSNKALSDAYKGIAAQTRNQLDAAAGTAIGGNLPSSARSLPADSPAANSASGHVQRSASVNDNVVTLNAPEEKDEDAAATAPGASTPKGTPSAFGTLAPMSGTATHIRGPTADAYDLSRSHQGLFRVIVQGESMLGFGLGWPFAAAEENGDYKEIKGIGACPGNTQREAVLRAIIRTVPEKKVVDQLLNVWEENASFLAGKVIHVPTLRKEIETFFAFDSVEKRARVVAYVDPGWLSVLLMVFVTAMQFWPSTSSKSPNIFDGRSLSMWYAAAKTALVLARYQSSQSLSVLQAIILINLHAQESGRVNLSLIRIAINNAMDLRLHRLGDADKALGANGMAIGPCAFVRRQIELRIWWALVFRDWSSSACTGHYMINPDYFNTPLPANLNEYELCQTPTPQPHPLDTATEMSYVLANIEFAKAVRISTDMLNKASIRSLGKTKSLSTTETQTLDTVFRAVLANAPSFFQAGSREGEGTNLELQRWLFVQGVFHKLLHLHRSHISTRSESRMTCVLLARSILDMQSKLRVRCSVINRLCYNLMQSFSAASLLCLDLLQSPPRGSEGSDPALRNAIRSEVSEALEALKSVAEENRTALRMYRIIEALLTEEEQRWNSASAAEADLNSSSAHQASLKRKRSAASASADDRQQRKKELLSLARRVAEAAKDQLPAGGMEGGCPMVNKIRDDSGSSDATSISSGPGSSTGARSGANAVNTGAGLAGTAVAQQAVSNGNQVQSAASNQRNGPTSSGAPLIYPRPSLVEHRIFTDKEFATTTAPTQMPSFPDFQVAMAPNGLELNNSGASAEDLSGFDLNSFLVSIGAAQPSPASSGAGASVAYNSSENFGNMAAAEAATAAAAQWLNQDPGGINAQNLGLGANVTSNGLTSGGNVSDLFGLPNFNALGPSPSASASSSSVLSNAEAAQLRSFAAAQTQGPSAAAGQMKGQPGHQVQTSNQPLPTPPQSDSAGSSSGASPPANADNGTDNMFWNWLLGQGNIDLARNPPSNLGSIPALEQSSHAGASANTQGNGAAPIMNMTGINNDTATIPSQFSIPGTQHSSNSVPTTSASSAPAKLSDSRHVPSTPGTYFSQFFAPSQMDPAQSSSSSLQVPIAHLLPPLASTNLGTPSANLMSSGSNSSSAASGSGSFIAPPPVPSLSGSTPQQQPGGAQIGMDELGQWMQTPSLFDFAGDLGIAEGGDHIRPEAGYLGSLMLG</sequence>
<dbReference type="Pfam" id="PF00172">
    <property type="entry name" value="Zn_clus"/>
    <property type="match status" value="1"/>
</dbReference>
<feature type="compositionally biased region" description="Polar residues" evidence="4">
    <location>
        <begin position="375"/>
        <end position="390"/>
    </location>
</feature>
<feature type="region of interest" description="Disordered" evidence="4">
    <location>
        <begin position="52"/>
        <end position="71"/>
    </location>
</feature>
<protein>
    <recommendedName>
        <fullName evidence="5">Zn(2)-C6 fungal-type domain-containing protein</fullName>
    </recommendedName>
</protein>
<dbReference type="SMART" id="SM00066">
    <property type="entry name" value="GAL4"/>
    <property type="match status" value="1"/>
</dbReference>
<feature type="compositionally biased region" description="Polar residues" evidence="4">
    <location>
        <begin position="454"/>
        <end position="474"/>
    </location>
</feature>
<dbReference type="SMART" id="SM00906">
    <property type="entry name" value="Fungal_trans"/>
    <property type="match status" value="1"/>
</dbReference>
<feature type="compositionally biased region" description="Low complexity" evidence="4">
    <location>
        <begin position="1463"/>
        <end position="1477"/>
    </location>
</feature>
<feature type="compositionally biased region" description="Polar residues" evidence="4">
    <location>
        <begin position="1024"/>
        <end position="1037"/>
    </location>
</feature>
<feature type="region of interest" description="Disordered" evidence="4">
    <location>
        <begin position="1024"/>
        <end position="1058"/>
    </location>
</feature>
<dbReference type="InterPro" id="IPR007219">
    <property type="entry name" value="XnlR_reg_dom"/>
</dbReference>
<accession>A0AAN6GUF4</accession>
<feature type="compositionally biased region" description="Basic and acidic residues" evidence="4">
    <location>
        <begin position="391"/>
        <end position="406"/>
    </location>
</feature>
<keyword evidence="2" id="KW-0479">Metal-binding</keyword>
<dbReference type="PROSITE" id="PS50048">
    <property type="entry name" value="ZN2_CY6_FUNGAL_2"/>
    <property type="match status" value="1"/>
</dbReference>
<dbReference type="Pfam" id="PF04082">
    <property type="entry name" value="Fungal_trans"/>
    <property type="match status" value="1"/>
</dbReference>
<dbReference type="GO" id="GO:0005634">
    <property type="term" value="C:nucleus"/>
    <property type="evidence" value="ECO:0007669"/>
    <property type="project" value="UniProtKB-SubCell"/>
</dbReference>
<evidence type="ECO:0000259" key="5">
    <source>
        <dbReference type="PROSITE" id="PS50048"/>
    </source>
</evidence>
<reference evidence="6" key="1">
    <citation type="journal article" date="2023" name="PhytoFront">
        <title>Draft Genome Resources of Seven Strains of Tilletia horrida, Causal Agent of Kernel Smut of Rice.</title>
        <authorList>
            <person name="Khanal S."/>
            <person name="Antony Babu S."/>
            <person name="Zhou X.G."/>
        </authorList>
    </citation>
    <scope>NUCLEOTIDE SEQUENCE</scope>
    <source>
        <strain evidence="6">TX6</strain>
    </source>
</reference>
<dbReference type="Gene3D" id="4.10.240.10">
    <property type="entry name" value="Zn(2)-C6 fungal-type DNA-binding domain"/>
    <property type="match status" value="1"/>
</dbReference>
<feature type="region of interest" description="Disordered" evidence="4">
    <location>
        <begin position="1073"/>
        <end position="1117"/>
    </location>
</feature>
<feature type="compositionally biased region" description="Low complexity" evidence="4">
    <location>
        <begin position="1097"/>
        <end position="1113"/>
    </location>
</feature>
<evidence type="ECO:0000256" key="1">
    <source>
        <dbReference type="ARBA" id="ARBA00004123"/>
    </source>
</evidence>
<feature type="compositionally biased region" description="Polar residues" evidence="4">
    <location>
        <begin position="1138"/>
        <end position="1157"/>
    </location>
</feature>
<feature type="region of interest" description="Disordered" evidence="4">
    <location>
        <begin position="1333"/>
        <end position="1387"/>
    </location>
</feature>
<feature type="compositionally biased region" description="Low complexity" evidence="4">
    <location>
        <begin position="1532"/>
        <end position="1551"/>
    </location>
</feature>
<comment type="caution">
    <text evidence="6">The sequence shown here is derived from an EMBL/GenBank/DDBJ whole genome shotgun (WGS) entry which is preliminary data.</text>
</comment>
<gene>
    <name evidence="6" type="ORF">OC846_002414</name>
</gene>
<dbReference type="PANTHER" id="PTHR31001">
    <property type="entry name" value="UNCHARACTERIZED TRANSCRIPTIONAL REGULATORY PROTEIN"/>
    <property type="match status" value="1"/>
</dbReference>
<dbReference type="GO" id="GO:0000981">
    <property type="term" value="F:DNA-binding transcription factor activity, RNA polymerase II-specific"/>
    <property type="evidence" value="ECO:0007669"/>
    <property type="project" value="InterPro"/>
</dbReference>
<dbReference type="CDD" id="cd00067">
    <property type="entry name" value="GAL4"/>
    <property type="match status" value="1"/>
</dbReference>
<evidence type="ECO:0000256" key="3">
    <source>
        <dbReference type="ARBA" id="ARBA00023242"/>
    </source>
</evidence>
<feature type="compositionally biased region" description="Acidic residues" evidence="4">
    <location>
        <begin position="351"/>
        <end position="366"/>
    </location>
</feature>
<evidence type="ECO:0000313" key="6">
    <source>
        <dbReference type="EMBL" id="KAK0553690.1"/>
    </source>
</evidence>
<keyword evidence="3" id="KW-0539">Nucleus</keyword>
<feature type="region of interest" description="Disordered" evidence="4">
    <location>
        <begin position="1138"/>
        <end position="1161"/>
    </location>
</feature>
<dbReference type="EMBL" id="JAPDMZ010000047">
    <property type="protein sequence ID" value="KAK0553690.1"/>
    <property type="molecule type" value="Genomic_DNA"/>
</dbReference>
<feature type="region of interest" description="Disordered" evidence="4">
    <location>
        <begin position="444"/>
        <end position="502"/>
    </location>
</feature>
<organism evidence="6 7">
    <name type="scientific">Tilletia horrida</name>
    <dbReference type="NCBI Taxonomy" id="155126"/>
    <lineage>
        <taxon>Eukaryota</taxon>
        <taxon>Fungi</taxon>
        <taxon>Dikarya</taxon>
        <taxon>Basidiomycota</taxon>
        <taxon>Ustilaginomycotina</taxon>
        <taxon>Exobasidiomycetes</taxon>
        <taxon>Tilletiales</taxon>
        <taxon>Tilletiaceae</taxon>
        <taxon>Tilletia</taxon>
    </lineage>
</organism>
<evidence type="ECO:0000256" key="2">
    <source>
        <dbReference type="ARBA" id="ARBA00022723"/>
    </source>
</evidence>